<name>A0A915NHT3_9BILA</name>
<feature type="compositionally biased region" description="Polar residues" evidence="1">
    <location>
        <begin position="22"/>
        <end position="39"/>
    </location>
</feature>
<feature type="region of interest" description="Disordered" evidence="1">
    <location>
        <begin position="7"/>
        <end position="39"/>
    </location>
</feature>
<sequence>MIYTILRNDSSSITSPPLLSPQNTPDIQPTSSKTSSNCPPTHSTNFLFLLNLARIQQIFQQQNENVFLINQAIIKEKNAIANAQKQFGKKNSFNNSININDCINRKDFYTRCGITWKYLTSTHSSDEFDNLRRQHQVSKNRHVGYGTRYACTRNAKVRDNCPYLLLNIPGKNGIQHVYSRNSHTHPIRHIIFK</sequence>
<dbReference type="WBParaSite" id="scf7180000418797.g2935">
    <property type="protein sequence ID" value="scf7180000418797.g2935"/>
    <property type="gene ID" value="scf7180000418797.g2935"/>
</dbReference>
<protein>
    <submittedName>
        <fullName evidence="3">FLYWCH-type domain-containing protein</fullName>
    </submittedName>
</protein>
<dbReference type="Proteomes" id="UP000887560">
    <property type="component" value="Unplaced"/>
</dbReference>
<evidence type="ECO:0000313" key="2">
    <source>
        <dbReference type="Proteomes" id="UP000887560"/>
    </source>
</evidence>
<evidence type="ECO:0000256" key="1">
    <source>
        <dbReference type="SAM" id="MobiDB-lite"/>
    </source>
</evidence>
<evidence type="ECO:0000313" key="3">
    <source>
        <dbReference type="WBParaSite" id="scf7180000418797.g2935"/>
    </source>
</evidence>
<dbReference type="AlphaFoldDB" id="A0A915NHT3"/>
<organism evidence="2 3">
    <name type="scientific">Meloidogyne floridensis</name>
    <dbReference type="NCBI Taxonomy" id="298350"/>
    <lineage>
        <taxon>Eukaryota</taxon>
        <taxon>Metazoa</taxon>
        <taxon>Ecdysozoa</taxon>
        <taxon>Nematoda</taxon>
        <taxon>Chromadorea</taxon>
        <taxon>Rhabditida</taxon>
        <taxon>Tylenchina</taxon>
        <taxon>Tylenchomorpha</taxon>
        <taxon>Tylenchoidea</taxon>
        <taxon>Meloidogynidae</taxon>
        <taxon>Meloidogyninae</taxon>
        <taxon>Meloidogyne</taxon>
    </lineage>
</organism>
<proteinExistence type="predicted"/>
<reference evidence="3" key="1">
    <citation type="submission" date="2022-11" db="UniProtKB">
        <authorList>
            <consortium name="WormBaseParasite"/>
        </authorList>
    </citation>
    <scope>IDENTIFICATION</scope>
</reference>
<feature type="compositionally biased region" description="Low complexity" evidence="1">
    <location>
        <begin position="10"/>
        <end position="21"/>
    </location>
</feature>
<accession>A0A915NHT3</accession>
<keyword evidence="2" id="KW-1185">Reference proteome</keyword>